<evidence type="ECO:0000256" key="2">
    <source>
        <dbReference type="SAM" id="MobiDB-lite"/>
    </source>
</evidence>
<feature type="domain" description="DUF4549" evidence="3">
    <location>
        <begin position="8"/>
        <end position="163"/>
    </location>
</feature>
<feature type="compositionally biased region" description="Polar residues" evidence="2">
    <location>
        <begin position="1206"/>
        <end position="1221"/>
    </location>
</feature>
<feature type="region of interest" description="Disordered" evidence="2">
    <location>
        <begin position="1631"/>
        <end position="1654"/>
    </location>
</feature>
<reference evidence="4" key="1">
    <citation type="submission" date="2022-08" db="UniProtKB">
        <authorList>
            <consortium name="EnsemblMetazoa"/>
        </authorList>
    </citation>
    <scope>IDENTIFICATION</scope>
    <source>
        <strain evidence="4">05x7-T-G4-1.051#20</strain>
    </source>
</reference>
<keyword evidence="5" id="KW-1185">Reference proteome</keyword>
<evidence type="ECO:0000259" key="3">
    <source>
        <dbReference type="Pfam" id="PF15082"/>
    </source>
</evidence>
<evidence type="ECO:0000256" key="1">
    <source>
        <dbReference type="SAM" id="Coils"/>
    </source>
</evidence>
<feature type="region of interest" description="Disordered" evidence="2">
    <location>
        <begin position="662"/>
        <end position="684"/>
    </location>
</feature>
<dbReference type="PANTHER" id="PTHR33331:SF13">
    <property type="entry name" value="COILED-COIL DOMAIN CONTAINING 162"/>
    <property type="match status" value="1"/>
</dbReference>
<keyword evidence="1" id="KW-0175">Coiled coil</keyword>
<dbReference type="Proteomes" id="UP000005408">
    <property type="component" value="Unassembled WGS sequence"/>
</dbReference>
<feature type="compositionally biased region" description="Polar residues" evidence="2">
    <location>
        <begin position="506"/>
        <end position="522"/>
    </location>
</feature>
<feature type="compositionally biased region" description="Low complexity" evidence="2">
    <location>
        <begin position="560"/>
        <end position="570"/>
    </location>
</feature>
<dbReference type="Pfam" id="PF15082">
    <property type="entry name" value="DUF4549"/>
    <property type="match status" value="1"/>
</dbReference>
<feature type="region of interest" description="Disordered" evidence="2">
    <location>
        <begin position="243"/>
        <end position="293"/>
    </location>
</feature>
<protein>
    <recommendedName>
        <fullName evidence="3">DUF4549 domain-containing protein</fullName>
    </recommendedName>
</protein>
<feature type="region of interest" description="Disordered" evidence="2">
    <location>
        <begin position="506"/>
        <end position="525"/>
    </location>
</feature>
<dbReference type="InterPro" id="IPR029376">
    <property type="entry name" value="DUF4549"/>
</dbReference>
<evidence type="ECO:0000313" key="5">
    <source>
        <dbReference type="Proteomes" id="UP000005408"/>
    </source>
</evidence>
<feature type="compositionally biased region" description="Polar residues" evidence="2">
    <location>
        <begin position="271"/>
        <end position="291"/>
    </location>
</feature>
<dbReference type="PANTHER" id="PTHR33331">
    <property type="entry name" value="COILED-COIL DOMAIN-CONTAINING PROTEIN 162"/>
    <property type="match status" value="1"/>
</dbReference>
<dbReference type="EnsemblMetazoa" id="G30877.1">
    <property type="protein sequence ID" value="G30877.1:cds"/>
    <property type="gene ID" value="G30877"/>
</dbReference>
<organism evidence="4 5">
    <name type="scientific">Magallana gigas</name>
    <name type="common">Pacific oyster</name>
    <name type="synonym">Crassostrea gigas</name>
    <dbReference type="NCBI Taxonomy" id="29159"/>
    <lineage>
        <taxon>Eukaryota</taxon>
        <taxon>Metazoa</taxon>
        <taxon>Spiralia</taxon>
        <taxon>Lophotrochozoa</taxon>
        <taxon>Mollusca</taxon>
        <taxon>Bivalvia</taxon>
        <taxon>Autobranchia</taxon>
        <taxon>Pteriomorphia</taxon>
        <taxon>Ostreida</taxon>
        <taxon>Ostreoidea</taxon>
        <taxon>Ostreidae</taxon>
        <taxon>Magallana</taxon>
    </lineage>
</organism>
<feature type="compositionally biased region" description="Acidic residues" evidence="2">
    <location>
        <begin position="545"/>
        <end position="559"/>
    </location>
</feature>
<sequence>MLEISELYKVAGSKKVQEMEKELSIDLEDLRKDIEDNIVDHIPVKMISSIPMPKDVSYFRRERKLVIDRLLQVGKKQSKANSLIICHLQVSEAQPLKSQAEIMKEEMMSAEETEYSAKSLPLLLHQYFMDRIYQLVQSKHLHMLRWKRFCEHTSTIESLYPHYTKRLNHIMAEYHDSVQRAQRLSVAREDLLCGTEQVVNEIKLDDVLIYLRWLVCHFHSMKRVNHYLRVLKWLPLTHKADTAPEKEKDDLEEGTSASKMASRYGDDAFGGNTQRPKSGLSRPSSAVSQQAYGPIPTAPPINPGLLSTNPLPSSAFTMAAAATSGGIATDESTQGLPLNAVDFDTLKPHLSFLLNIYGINYLNLSNKIAMRLKTGHDKVTGLLIVLQDLNSVHNSADEMEMYAAVNRKFHAIFNRQEIMKTFKTYDRLEPGQQGWGSDSPSHCLRKESNWVPFVSLKSERDPLQEKKWTALRHRNNVDEILRYMESFTAVHDPQKVQETLRDHASMVQQPSDPMEASVTTHRTAPRSYDTKLTWRKIYSNPDLYSDNDLDDNLQEEEEVSGSGSKSARAVSARRRKDSYDYKSTVQMLGYEHEEFIVKLPGLDEGEQENQDPASLQGAFLAFLHLRHLRIRDLQRTALSVFNYFRSIERTLTINDAGLSQEVGGLKKTSPQNHRRATEHDGTVGGGGGIGCHGYMHNTPADFKLNETEFMEFSDIENHDDFYTVEEGRIHVQDQRGYYIVYDSAEKDLKKMEEEILLIATHYVEKDRDMRKKSKVLRGGESARRRLHQGPGDFDIGEYSHREVDRFGVLVDLWNNLTCFMECKRELLDCYFEAYQHIFDRDEKRAMAQVMSNLMNKRPRFDFDADYFIKTIRAECVILRHMTTLIKNIMDKQIEEQREYLQKVCREGEEFGLPLGVVPKQPISVNLSRPALRNIYMLEFHPSLSIASRVPEALKYALQELIHAHQPQSVYSTVMIEKRLMAVACKEWDTSDKLDSNFNQQAQKDLFAEVYVEDPIFMCMMARTMVDKKEEEGTRKNTRDRQLSMMGAVNRLLETLTCRHRLLDAALETGILAGVYKKQAVEMGFSDYHMYIRAIQFESASMKDDAGKAPPISMTDVQEDDSAVYKMSVPLQQSLAINELDEAQIGRFSFRTRESMEDMLQGSGLENLKTILQVQIVQKNAITSAVLQANSCVPIEEPDIHKGSGRASPSETKSEKSSVTQMTSFSGGTGGSTLGAKLSHDQSLRYVRSPDAFVSIQLEKTPSRDLMLNDFVKKRNEMRHILMNPEESKKAKRHLIQEFCYRFNQRMTQYSLRGQLIAYYNSILRLLKDFPNIRKTYFMIGDPHEKKQGTDNLEGLTPDPKQDKKRPRQLLTNNGQHVLNLWFIPHHTEALVMYKNLADDKIVRALSFSLSIVSSIHDMLQYLCAHSRLGSSHARLGSQRMEFVSADWGGTEGIGAELREIQKQIENLPHPTDPRTIADFLAMRRDVMFLEFDTAVRHCMMDTFLSTGNAQSFHSLKNNIYHALPNLSNVQRPTLQAVCLSVPEPLEPRDFQARELFPWRSFLGRNGPFPLMYYQWHMTEYYIQLCLAGLKDVDRHVANGEILGVSLLMEDVLQTGYQDISHLSDADDLETARSEKKEGSVAPSRGPSRLDIQTPTGSISSKAEVAVKSLSRTKEPVESYKLLKFFLILWKCLEHAKYDWGKRKLFVEDIDRPSLFKEYCKVYKTEVLLPVLQSVARRLGQGELYEGIAMETDPLVMPKGASEIEIKSKQLVKLLETFECHMISEIRKKIDKEATLATAERVRVESNLATDLWKRPVMKESFTIVKPQIAEDFVTKLKKKMNEMENGDFLIGHDDLNECVGELARNIMTRERHNFDSYTMYYENLLRVHHTLLYTKEQEVKHLQDALKAVQHDTMVDVQCLLGTHVHDLLQEVTALRAKIHEMRESSMSMEQDCRERVKEEYRDLIKNLLEASGVVKNKLDEFRNELFDDVCEKMEETRREALREMDEAKEKEKKGDDDLLQRYLAKSEKLREHENTNYNLSLLVNKMKIVQKWRQQSLMTRVQHSVASLKKQAEFSQKEKIQAEMIYEQERISLHQQLEQIKDALKVAEKECHDIRQKLERELKEKQEKTHEAQQRARSQKQLEMAKQANIEKLEVELKDRDTRLRILSDEQDKVIRMQQMHQEKIRKDIDGVRKQLNHERSLKLGAFTRVDDLQTQVYDLESCYISRAQSSMAISPAPSKARSRIQSAQRSRSHNTPTANWPPPVMWPANRSLTPGAPGGPPVSEELNNLDERKIQRPKTVGGRLRSRIAEQLLNELELDAHRTVVQLEELQIENRPGSGRRETAY</sequence>
<name>A0A8W8M717_MAGGI</name>
<feature type="coiled-coil region" evidence="1">
    <location>
        <begin position="2091"/>
        <end position="2171"/>
    </location>
</feature>
<feature type="region of interest" description="Disordered" evidence="2">
    <location>
        <begin position="1343"/>
        <end position="1366"/>
    </location>
</feature>
<feature type="region of interest" description="Disordered" evidence="2">
    <location>
        <begin position="1195"/>
        <end position="1231"/>
    </location>
</feature>
<dbReference type="InterPro" id="IPR040401">
    <property type="entry name" value="CCDC162"/>
</dbReference>
<evidence type="ECO:0000313" key="4">
    <source>
        <dbReference type="EnsemblMetazoa" id="G30877.1:cds"/>
    </source>
</evidence>
<feature type="region of interest" description="Disordered" evidence="2">
    <location>
        <begin position="545"/>
        <end position="575"/>
    </location>
</feature>
<accession>A0A8W8M717</accession>
<feature type="region of interest" description="Disordered" evidence="2">
    <location>
        <begin position="2235"/>
        <end position="2300"/>
    </location>
</feature>
<proteinExistence type="predicted"/>